<sequence length="414" mass="45539">MLRKTLKFHPIAWGLIIGTFLSRAGFFMSIPFLGIYLHEVMGFSTAMTGTILSISFFVSTFTSFIGGAWSDKVGRFPVMIISMYLWGIVFVGFTVASEVWHYFVLNALSGFCRSIFEPSARALLVDVTPQEKRVDVFNMRYFAINVGGAIGPLIGLSLGASKTALPFLVSALLYFLYGSLIFVWKYKYSSINISKEIIEKVTLFNSLKIISKDKVFRFFLIGNIFVTGGYAHIDTTLSQYLGSDGIEAYSVLFATNAISILVLQYPIINLMKRYSPLISLKTGSILFGIGIFGFSFSHSLPLMIIAMVIFTIGEILCFIIGDVLIGDIAPDHLRGAYFGAAGLQFIGQSAGAAIGGMLLNMFGFESGFLVFGILAILTILAYPFFERGQYLLNTKFSDNNLTLPIKNNGATKSL</sequence>
<dbReference type="Proteomes" id="UP000219636">
    <property type="component" value="Unassembled WGS sequence"/>
</dbReference>
<keyword evidence="4 7" id="KW-0812">Transmembrane</keyword>
<evidence type="ECO:0000256" key="3">
    <source>
        <dbReference type="ARBA" id="ARBA00022475"/>
    </source>
</evidence>
<dbReference type="InterPro" id="IPR050171">
    <property type="entry name" value="MFS_Transporters"/>
</dbReference>
<dbReference type="RefSeq" id="WP_097071979.1">
    <property type="nucleotide sequence ID" value="NZ_OBMQ01000001.1"/>
</dbReference>
<dbReference type="InterPro" id="IPR020846">
    <property type="entry name" value="MFS_dom"/>
</dbReference>
<dbReference type="PANTHER" id="PTHR23517">
    <property type="entry name" value="RESISTANCE PROTEIN MDTM, PUTATIVE-RELATED-RELATED"/>
    <property type="match status" value="1"/>
</dbReference>
<dbReference type="PANTHER" id="PTHR23517:SF10">
    <property type="entry name" value="MAJOR FACILITATOR SUPERFAMILY (MFS) PROFILE DOMAIN-CONTAINING PROTEIN"/>
    <property type="match status" value="1"/>
</dbReference>
<proteinExistence type="predicted"/>
<feature type="transmembrane region" description="Helical" evidence="7">
    <location>
        <begin position="12"/>
        <end position="37"/>
    </location>
</feature>
<evidence type="ECO:0000256" key="1">
    <source>
        <dbReference type="ARBA" id="ARBA00004651"/>
    </source>
</evidence>
<dbReference type="OrthoDB" id="9793283at2"/>
<dbReference type="AlphaFoldDB" id="A0A285RD40"/>
<dbReference type="CDD" id="cd17329">
    <property type="entry name" value="MFS_MdtH_MDR_like"/>
    <property type="match status" value="1"/>
</dbReference>
<organism evidence="9 10">
    <name type="scientific">Ureibacillus xyleni</name>
    <dbReference type="NCBI Taxonomy" id="614648"/>
    <lineage>
        <taxon>Bacteria</taxon>
        <taxon>Bacillati</taxon>
        <taxon>Bacillota</taxon>
        <taxon>Bacilli</taxon>
        <taxon>Bacillales</taxon>
        <taxon>Caryophanaceae</taxon>
        <taxon>Ureibacillus</taxon>
    </lineage>
</organism>
<evidence type="ECO:0000256" key="7">
    <source>
        <dbReference type="SAM" id="Phobius"/>
    </source>
</evidence>
<dbReference type="PROSITE" id="PS50850">
    <property type="entry name" value="MFS"/>
    <property type="match status" value="1"/>
</dbReference>
<dbReference type="GO" id="GO:0005886">
    <property type="term" value="C:plasma membrane"/>
    <property type="evidence" value="ECO:0007669"/>
    <property type="project" value="UniProtKB-SubCell"/>
</dbReference>
<feature type="transmembrane region" description="Helical" evidence="7">
    <location>
        <begin position="164"/>
        <end position="184"/>
    </location>
</feature>
<feature type="domain" description="Major facilitator superfamily (MFS) profile" evidence="8">
    <location>
        <begin position="11"/>
        <end position="390"/>
    </location>
</feature>
<evidence type="ECO:0000313" key="10">
    <source>
        <dbReference type="Proteomes" id="UP000219636"/>
    </source>
</evidence>
<keyword evidence="10" id="KW-1185">Reference proteome</keyword>
<dbReference type="Pfam" id="PF07690">
    <property type="entry name" value="MFS_1"/>
    <property type="match status" value="1"/>
</dbReference>
<gene>
    <name evidence="9" type="ORF">SAMN05880501_101421</name>
</gene>
<feature type="transmembrane region" description="Helical" evidence="7">
    <location>
        <begin position="49"/>
        <end position="69"/>
    </location>
</feature>
<evidence type="ECO:0000256" key="4">
    <source>
        <dbReference type="ARBA" id="ARBA00022692"/>
    </source>
</evidence>
<keyword evidence="5 7" id="KW-1133">Transmembrane helix</keyword>
<dbReference type="EMBL" id="OBMQ01000001">
    <property type="protein sequence ID" value="SOB91981.1"/>
    <property type="molecule type" value="Genomic_DNA"/>
</dbReference>
<evidence type="ECO:0000259" key="8">
    <source>
        <dbReference type="PROSITE" id="PS50850"/>
    </source>
</evidence>
<evidence type="ECO:0000256" key="6">
    <source>
        <dbReference type="ARBA" id="ARBA00023136"/>
    </source>
</evidence>
<comment type="subcellular location">
    <subcellularLocation>
        <location evidence="1">Cell membrane</location>
        <topology evidence="1">Multi-pass membrane protein</topology>
    </subcellularLocation>
</comment>
<feature type="transmembrane region" description="Helical" evidence="7">
    <location>
        <begin position="137"/>
        <end position="158"/>
    </location>
</feature>
<name>A0A285RD40_9BACL</name>
<evidence type="ECO:0000313" key="9">
    <source>
        <dbReference type="EMBL" id="SOB91981.1"/>
    </source>
</evidence>
<dbReference type="SUPFAM" id="SSF103473">
    <property type="entry name" value="MFS general substrate transporter"/>
    <property type="match status" value="1"/>
</dbReference>
<feature type="transmembrane region" description="Helical" evidence="7">
    <location>
        <begin position="245"/>
        <end position="265"/>
    </location>
</feature>
<keyword evidence="6 7" id="KW-0472">Membrane</keyword>
<feature type="transmembrane region" description="Helical" evidence="7">
    <location>
        <begin position="277"/>
        <end position="296"/>
    </location>
</feature>
<keyword evidence="3" id="KW-1003">Cell membrane</keyword>
<accession>A0A285RD40</accession>
<feature type="transmembrane region" description="Helical" evidence="7">
    <location>
        <begin position="215"/>
        <end position="233"/>
    </location>
</feature>
<evidence type="ECO:0000256" key="2">
    <source>
        <dbReference type="ARBA" id="ARBA00022448"/>
    </source>
</evidence>
<evidence type="ECO:0000256" key="5">
    <source>
        <dbReference type="ARBA" id="ARBA00022989"/>
    </source>
</evidence>
<protein>
    <submittedName>
        <fullName evidence="9">Na+/melibiose symporter-like transporter</fullName>
    </submittedName>
</protein>
<dbReference type="Gene3D" id="1.20.1250.20">
    <property type="entry name" value="MFS general substrate transporter like domains"/>
    <property type="match status" value="1"/>
</dbReference>
<keyword evidence="2" id="KW-0813">Transport</keyword>
<reference evidence="10" key="1">
    <citation type="submission" date="2017-08" db="EMBL/GenBank/DDBJ databases">
        <authorList>
            <person name="Varghese N."/>
            <person name="Submissions S."/>
        </authorList>
    </citation>
    <scope>NUCLEOTIDE SEQUENCE [LARGE SCALE GENOMIC DNA]</scope>
    <source>
        <strain evidence="10">JC22</strain>
    </source>
</reference>
<feature type="transmembrane region" description="Helical" evidence="7">
    <location>
        <begin position="368"/>
        <end position="385"/>
    </location>
</feature>
<dbReference type="GO" id="GO:0022857">
    <property type="term" value="F:transmembrane transporter activity"/>
    <property type="evidence" value="ECO:0007669"/>
    <property type="project" value="InterPro"/>
</dbReference>
<feature type="transmembrane region" description="Helical" evidence="7">
    <location>
        <begin position="337"/>
        <end position="362"/>
    </location>
</feature>
<feature type="transmembrane region" description="Helical" evidence="7">
    <location>
        <begin position="302"/>
        <end position="325"/>
    </location>
</feature>
<dbReference type="InterPro" id="IPR011701">
    <property type="entry name" value="MFS"/>
</dbReference>
<dbReference type="InterPro" id="IPR036259">
    <property type="entry name" value="MFS_trans_sf"/>
</dbReference>